<evidence type="ECO:0000313" key="3">
    <source>
        <dbReference type="EMBL" id="KAK2997274.1"/>
    </source>
</evidence>
<reference evidence="3" key="1">
    <citation type="submission" date="2022-12" db="EMBL/GenBank/DDBJ databases">
        <title>Draft genome assemblies for two species of Escallonia (Escalloniales).</title>
        <authorList>
            <person name="Chanderbali A."/>
            <person name="Dervinis C."/>
            <person name="Anghel I."/>
            <person name="Soltis D."/>
            <person name="Soltis P."/>
            <person name="Zapata F."/>
        </authorList>
    </citation>
    <scope>NUCLEOTIDE SEQUENCE</scope>
    <source>
        <strain evidence="3">UCBG64.0493</strain>
        <tissue evidence="3">Leaf</tissue>
    </source>
</reference>
<dbReference type="InterPro" id="IPR025753">
    <property type="entry name" value="AAA_N_dom"/>
</dbReference>
<dbReference type="EMBL" id="JAVXUP010004296">
    <property type="protein sequence ID" value="KAK2997274.1"/>
    <property type="molecule type" value="Genomic_DNA"/>
</dbReference>
<name>A0AA88UTN5_9ASTE</name>
<dbReference type="Proteomes" id="UP001188597">
    <property type="component" value="Unassembled WGS sequence"/>
</dbReference>
<dbReference type="InterPro" id="IPR050747">
    <property type="entry name" value="Mitochondrial_chaperone_BCS1"/>
</dbReference>
<protein>
    <recommendedName>
        <fullName evidence="2">AAA-type ATPase N-terminal domain-containing protein</fullName>
    </recommendedName>
</protein>
<evidence type="ECO:0000259" key="2">
    <source>
        <dbReference type="Pfam" id="PF14363"/>
    </source>
</evidence>
<feature type="domain" description="AAA-type ATPase N-terminal" evidence="2">
    <location>
        <begin position="35"/>
        <end position="126"/>
    </location>
</feature>
<comment type="caution">
    <text evidence="3">The sequence shown here is derived from an EMBL/GenBank/DDBJ whole genome shotgun (WGS) entry which is preliminary data.</text>
</comment>
<accession>A0AA88UTN5</accession>
<dbReference type="PANTHER" id="PTHR23070">
    <property type="entry name" value="BCS1 AAA-TYPE ATPASE"/>
    <property type="match status" value="1"/>
</dbReference>
<keyword evidence="4" id="KW-1185">Reference proteome</keyword>
<proteinExistence type="predicted"/>
<dbReference type="AlphaFoldDB" id="A0AA88UTN5"/>
<dbReference type="GO" id="GO:0016787">
    <property type="term" value="F:hydrolase activity"/>
    <property type="evidence" value="ECO:0007669"/>
    <property type="project" value="UniProtKB-KW"/>
</dbReference>
<organism evidence="3 4">
    <name type="scientific">Escallonia herrerae</name>
    <dbReference type="NCBI Taxonomy" id="1293975"/>
    <lineage>
        <taxon>Eukaryota</taxon>
        <taxon>Viridiplantae</taxon>
        <taxon>Streptophyta</taxon>
        <taxon>Embryophyta</taxon>
        <taxon>Tracheophyta</taxon>
        <taxon>Spermatophyta</taxon>
        <taxon>Magnoliopsida</taxon>
        <taxon>eudicotyledons</taxon>
        <taxon>Gunneridae</taxon>
        <taxon>Pentapetalae</taxon>
        <taxon>asterids</taxon>
        <taxon>campanulids</taxon>
        <taxon>Escalloniales</taxon>
        <taxon>Escalloniaceae</taxon>
        <taxon>Escallonia</taxon>
    </lineage>
</organism>
<evidence type="ECO:0000313" key="4">
    <source>
        <dbReference type="Proteomes" id="UP001188597"/>
    </source>
</evidence>
<evidence type="ECO:0000256" key="1">
    <source>
        <dbReference type="ARBA" id="ARBA00022801"/>
    </source>
</evidence>
<sequence length="162" mass="18634">MSPPKMPKSKTVLSTAASVAASSAMLMQKIAKDFIPKEVQAYLFSSFYSLIHRLSSEFTIVIEEFQGLTLNQVFEAADIYSGTKVTPSTQRVQLGKSEEEKSVTIRVDQDKEIVDVFHDVQVTWILIFRSYELSFHKKHKEKLLNSYLPYIRERPSRKKARQ</sequence>
<dbReference type="Pfam" id="PF14363">
    <property type="entry name" value="AAA_assoc"/>
    <property type="match status" value="1"/>
</dbReference>
<gene>
    <name evidence="3" type="ORF">RJ639_026350</name>
</gene>
<keyword evidence="1" id="KW-0378">Hydrolase</keyword>